<proteinExistence type="predicted"/>
<evidence type="ECO:0000313" key="1">
    <source>
        <dbReference type="EMBL" id="KAH3768316.1"/>
    </source>
</evidence>
<dbReference type="Proteomes" id="UP000828390">
    <property type="component" value="Unassembled WGS sequence"/>
</dbReference>
<accession>A0A9D4DVE5</accession>
<reference evidence="1" key="1">
    <citation type="journal article" date="2019" name="bioRxiv">
        <title>The Genome of the Zebra Mussel, Dreissena polymorpha: A Resource for Invasive Species Research.</title>
        <authorList>
            <person name="McCartney M.A."/>
            <person name="Auch B."/>
            <person name="Kono T."/>
            <person name="Mallez S."/>
            <person name="Zhang Y."/>
            <person name="Obille A."/>
            <person name="Becker A."/>
            <person name="Abrahante J.E."/>
            <person name="Garbe J."/>
            <person name="Badalamenti J.P."/>
            <person name="Herman A."/>
            <person name="Mangelson H."/>
            <person name="Liachko I."/>
            <person name="Sullivan S."/>
            <person name="Sone E.D."/>
            <person name="Koren S."/>
            <person name="Silverstein K.A.T."/>
            <person name="Beckman K.B."/>
            <person name="Gohl D.M."/>
        </authorList>
    </citation>
    <scope>NUCLEOTIDE SEQUENCE</scope>
    <source>
        <strain evidence="1">Duluth1</strain>
        <tissue evidence="1">Whole animal</tissue>
    </source>
</reference>
<sequence length="66" mass="7824">MLSKLELRSLQDRRKKNRLTFLYKVVGWKVPALPCHDILTPARNKRNVKLTSYNDYQAKHSRQPSD</sequence>
<dbReference type="EMBL" id="JAIWYP010000009">
    <property type="protein sequence ID" value="KAH3768316.1"/>
    <property type="molecule type" value="Genomic_DNA"/>
</dbReference>
<dbReference type="AlphaFoldDB" id="A0A9D4DVE5"/>
<protein>
    <submittedName>
        <fullName evidence="1">Uncharacterized protein</fullName>
    </submittedName>
</protein>
<keyword evidence="2" id="KW-1185">Reference proteome</keyword>
<organism evidence="1 2">
    <name type="scientific">Dreissena polymorpha</name>
    <name type="common">Zebra mussel</name>
    <name type="synonym">Mytilus polymorpha</name>
    <dbReference type="NCBI Taxonomy" id="45954"/>
    <lineage>
        <taxon>Eukaryota</taxon>
        <taxon>Metazoa</taxon>
        <taxon>Spiralia</taxon>
        <taxon>Lophotrochozoa</taxon>
        <taxon>Mollusca</taxon>
        <taxon>Bivalvia</taxon>
        <taxon>Autobranchia</taxon>
        <taxon>Heteroconchia</taxon>
        <taxon>Euheterodonta</taxon>
        <taxon>Imparidentia</taxon>
        <taxon>Neoheterodontei</taxon>
        <taxon>Myida</taxon>
        <taxon>Dreissenoidea</taxon>
        <taxon>Dreissenidae</taxon>
        <taxon>Dreissena</taxon>
    </lineage>
</organism>
<gene>
    <name evidence="1" type="ORF">DPMN_169528</name>
</gene>
<comment type="caution">
    <text evidence="1">The sequence shown here is derived from an EMBL/GenBank/DDBJ whole genome shotgun (WGS) entry which is preliminary data.</text>
</comment>
<evidence type="ECO:0000313" key="2">
    <source>
        <dbReference type="Proteomes" id="UP000828390"/>
    </source>
</evidence>
<name>A0A9D4DVE5_DREPO</name>
<reference evidence="1" key="2">
    <citation type="submission" date="2020-11" db="EMBL/GenBank/DDBJ databases">
        <authorList>
            <person name="McCartney M.A."/>
            <person name="Auch B."/>
            <person name="Kono T."/>
            <person name="Mallez S."/>
            <person name="Becker A."/>
            <person name="Gohl D.M."/>
            <person name="Silverstein K.A.T."/>
            <person name="Koren S."/>
            <person name="Bechman K.B."/>
            <person name="Herman A."/>
            <person name="Abrahante J.E."/>
            <person name="Garbe J."/>
        </authorList>
    </citation>
    <scope>NUCLEOTIDE SEQUENCE</scope>
    <source>
        <strain evidence="1">Duluth1</strain>
        <tissue evidence="1">Whole animal</tissue>
    </source>
</reference>